<feature type="domain" description="Pseudouridine synthase II N-terminal" evidence="6">
    <location>
        <begin position="136"/>
        <end position="220"/>
    </location>
</feature>
<dbReference type="InterPro" id="IPR020103">
    <property type="entry name" value="PsdUridine_synth_cat_dom_sf"/>
</dbReference>
<dbReference type="PANTHER" id="PTHR13767:SF2">
    <property type="entry name" value="PSEUDOURIDYLATE SYNTHASE TRUB1"/>
    <property type="match status" value="1"/>
</dbReference>
<evidence type="ECO:0000259" key="7">
    <source>
        <dbReference type="Pfam" id="PF16198"/>
    </source>
</evidence>
<feature type="active site" description="Nucleophile" evidence="5">
    <location>
        <position position="46"/>
    </location>
</feature>
<organism evidence="8 9">
    <name type="scientific">Gardnerella vaginalis</name>
    <dbReference type="NCBI Taxonomy" id="2702"/>
    <lineage>
        <taxon>Bacteria</taxon>
        <taxon>Bacillati</taxon>
        <taxon>Actinomycetota</taxon>
        <taxon>Actinomycetes</taxon>
        <taxon>Bifidobacteriales</taxon>
        <taxon>Bifidobacteriaceae</taxon>
        <taxon>Gardnerella</taxon>
    </lineage>
</organism>
<evidence type="ECO:0000256" key="4">
    <source>
        <dbReference type="ARBA" id="ARBA00023235"/>
    </source>
</evidence>
<accession>A0A133NV40</accession>
<dbReference type="Proteomes" id="UP000070687">
    <property type="component" value="Unassembled WGS sequence"/>
</dbReference>
<dbReference type="AlphaFoldDB" id="A0A133NV40"/>
<dbReference type="InterPro" id="IPR002501">
    <property type="entry name" value="PsdUridine_synth_N"/>
</dbReference>
<dbReference type="EC" id="5.4.99.25" evidence="5"/>
<dbReference type="GO" id="GO:0160148">
    <property type="term" value="F:tRNA pseudouridine(55) synthase activity"/>
    <property type="evidence" value="ECO:0007669"/>
    <property type="project" value="UniProtKB-EC"/>
</dbReference>
<dbReference type="Pfam" id="PF01509">
    <property type="entry name" value="TruB_N"/>
    <property type="match status" value="2"/>
</dbReference>
<dbReference type="Gene3D" id="3.30.2350.10">
    <property type="entry name" value="Pseudouridine synthase"/>
    <property type="match status" value="1"/>
</dbReference>
<dbReference type="HAMAP" id="MF_01080">
    <property type="entry name" value="TruB_bact"/>
    <property type="match status" value="1"/>
</dbReference>
<feature type="domain" description="Pseudouridine synthase II N-terminal" evidence="6">
    <location>
        <begin position="31"/>
        <end position="96"/>
    </location>
</feature>
<dbReference type="EMBL" id="LRQB01000052">
    <property type="protein sequence ID" value="KXA20159.1"/>
    <property type="molecule type" value="Genomic_DNA"/>
</dbReference>
<comment type="similarity">
    <text evidence="2 5">Belongs to the pseudouridine synthase TruB family. Type 1 subfamily.</text>
</comment>
<dbReference type="PANTHER" id="PTHR13767">
    <property type="entry name" value="TRNA-PSEUDOURIDINE SYNTHASE"/>
    <property type="match status" value="1"/>
</dbReference>
<evidence type="ECO:0000256" key="1">
    <source>
        <dbReference type="ARBA" id="ARBA00000385"/>
    </source>
</evidence>
<dbReference type="GO" id="GO:1990481">
    <property type="term" value="P:mRNA pseudouridine synthesis"/>
    <property type="evidence" value="ECO:0007669"/>
    <property type="project" value="TreeGrafter"/>
</dbReference>
<comment type="catalytic activity">
    <reaction evidence="1 5">
        <text>uridine(55) in tRNA = pseudouridine(55) in tRNA</text>
        <dbReference type="Rhea" id="RHEA:42532"/>
        <dbReference type="Rhea" id="RHEA-COMP:10101"/>
        <dbReference type="Rhea" id="RHEA-COMP:10102"/>
        <dbReference type="ChEBI" id="CHEBI:65314"/>
        <dbReference type="ChEBI" id="CHEBI:65315"/>
        <dbReference type="EC" id="5.4.99.25"/>
    </reaction>
</comment>
<dbReference type="Pfam" id="PF16198">
    <property type="entry name" value="TruB_C_2"/>
    <property type="match status" value="1"/>
</dbReference>
<name>A0A133NV40_GARVA</name>
<dbReference type="InterPro" id="IPR014780">
    <property type="entry name" value="tRNA_psdUridine_synth_TruB"/>
</dbReference>
<protein>
    <recommendedName>
        <fullName evidence="5">tRNA pseudouridine synthase B</fullName>
        <ecNumber evidence="5">5.4.99.25</ecNumber>
    </recommendedName>
    <alternativeName>
        <fullName evidence="5">tRNA pseudouridine(55) synthase</fullName>
        <shortName evidence="5">Psi55 synthase</shortName>
    </alternativeName>
    <alternativeName>
        <fullName evidence="5">tRNA pseudouridylate synthase</fullName>
    </alternativeName>
    <alternativeName>
        <fullName evidence="5">tRNA-uridine isomerase</fullName>
    </alternativeName>
</protein>
<dbReference type="GO" id="GO:0003723">
    <property type="term" value="F:RNA binding"/>
    <property type="evidence" value="ECO:0007669"/>
    <property type="project" value="InterPro"/>
</dbReference>
<evidence type="ECO:0000313" key="9">
    <source>
        <dbReference type="Proteomes" id="UP000070687"/>
    </source>
</evidence>
<keyword evidence="4 5" id="KW-0413">Isomerase</keyword>
<comment type="caution">
    <text evidence="8">The sequence shown here is derived from an EMBL/GenBank/DDBJ whole genome shotgun (WGS) entry which is preliminary data.</text>
</comment>
<evidence type="ECO:0000259" key="6">
    <source>
        <dbReference type="Pfam" id="PF01509"/>
    </source>
</evidence>
<feature type="domain" description="tRNA pseudouridylate synthase B C-terminal" evidence="7">
    <location>
        <begin position="221"/>
        <end position="258"/>
    </location>
</feature>
<comment type="function">
    <text evidence="5">Responsible for synthesis of pseudouridine from uracil-55 in the psi GC loop of transfer RNAs.</text>
</comment>
<keyword evidence="3 5" id="KW-0819">tRNA processing</keyword>
<dbReference type="InterPro" id="IPR032819">
    <property type="entry name" value="TruB_C"/>
</dbReference>
<evidence type="ECO:0000256" key="5">
    <source>
        <dbReference type="HAMAP-Rule" id="MF_01080"/>
    </source>
</evidence>
<evidence type="ECO:0000256" key="3">
    <source>
        <dbReference type="ARBA" id="ARBA00022694"/>
    </source>
</evidence>
<proteinExistence type="inferred from homology"/>
<evidence type="ECO:0000256" key="2">
    <source>
        <dbReference type="ARBA" id="ARBA00005642"/>
    </source>
</evidence>
<dbReference type="CDD" id="cd02573">
    <property type="entry name" value="PseudoU_synth_EcTruB"/>
    <property type="match status" value="1"/>
</dbReference>
<dbReference type="SUPFAM" id="SSF55120">
    <property type="entry name" value="Pseudouridine synthase"/>
    <property type="match status" value="1"/>
</dbReference>
<evidence type="ECO:0000313" key="8">
    <source>
        <dbReference type="EMBL" id="KXA20159.1"/>
    </source>
</evidence>
<dbReference type="PATRIC" id="fig|2702.100.peg.834"/>
<sequence>MMMKKIMPTSGLLLVDKPQGVTSHDVVAYARHLLHTKRVGHAGTLDPMATGLLIVGFGHATRLLNYMLGHQKTYEAVIRLGEATTTDDAEGEILPEYALQAGPGIAMSNRDDLMDSLLNTSMATIEKDALLQQAFQRMKQIVSKNLTGRIMQTPTAFSAIKINGQRAYDLAREGKTVNLESREITVHEFTISNPQLTRGVSGRLVCDITATVSCSSGTYIRALARDLGRLMGVGGHLTQLRRTSISDFSINDARVMKLNVETREFTDRNGILQQRAKVVSPPHFDADNMLPQFCFNMLETAEHTLPMVLIDAVQAQDLRFGRWISLPSIDNTLQYPAIAYSLVEDTAQYDVVAVVEPAKNSKSNQIKPIVVFPVSEKTGKLE</sequence>
<dbReference type="OrthoDB" id="9802309at2"/>
<reference evidence="8 9" key="1">
    <citation type="submission" date="2016-01" db="EMBL/GenBank/DDBJ databases">
        <authorList>
            <person name="Oliw E.H."/>
        </authorList>
    </citation>
    <scope>NUCLEOTIDE SEQUENCE [LARGE SCALE GENOMIC DNA]</scope>
    <source>
        <strain evidence="8 9">PSS_7772B</strain>
    </source>
</reference>
<gene>
    <name evidence="5" type="primary">truB</name>
    <name evidence="8" type="ORF">HMPREF3208_00853</name>
</gene>
<dbReference type="GO" id="GO:0031119">
    <property type="term" value="P:tRNA pseudouridine synthesis"/>
    <property type="evidence" value="ECO:0007669"/>
    <property type="project" value="UniProtKB-UniRule"/>
</dbReference>